<keyword evidence="2" id="KW-0808">Transferase</keyword>
<dbReference type="PATRIC" id="fig|1386089.3.peg.3602"/>
<dbReference type="Pfam" id="PF00583">
    <property type="entry name" value="Acetyltransf_1"/>
    <property type="match status" value="1"/>
</dbReference>
<dbReference type="EMBL" id="AWSA01000052">
    <property type="protein sequence ID" value="EWT00182.1"/>
    <property type="molecule type" value="Genomic_DNA"/>
</dbReference>
<dbReference type="GO" id="GO:0016747">
    <property type="term" value="F:acyltransferase activity, transferring groups other than amino-acyl groups"/>
    <property type="evidence" value="ECO:0007669"/>
    <property type="project" value="InterPro"/>
</dbReference>
<dbReference type="InterPro" id="IPR016181">
    <property type="entry name" value="Acyl_CoA_acyltransferase"/>
</dbReference>
<sequence length="258" mass="27852">MRIDSLGLTTDLAILELQGSTVVDHGDHLVVRTEANPTFWWGNFLLLPADVPRDEIPRWVERFEAELPGARHRAFGFVSAEGDHSGWVDLGYAVETDVTLVSGSVPSASPLSGGLEIRTLESGEDWYQSAIVGGSGVPDDERDDRLVFETRRARSQRGLVEGGHARWFGAFAGNRLVGSLGIVRLGSVARYQDVITLPEFRRRGIAGALVRVAGEWALAQPGVERLVIVAEEGGPAIGLYSRAGFVESSRHAGASRAP</sequence>
<dbReference type="STRING" id="1386089.N865_17725"/>
<gene>
    <name evidence="2" type="ORF">N865_17725</name>
</gene>
<dbReference type="InterPro" id="IPR000182">
    <property type="entry name" value="GNAT_dom"/>
</dbReference>
<dbReference type="RefSeq" id="WP_034808955.1">
    <property type="nucleotide sequence ID" value="NZ_AWSA01000052.1"/>
</dbReference>
<keyword evidence="3" id="KW-1185">Reference proteome</keyword>
<protein>
    <submittedName>
        <fullName evidence="2">Acetyltransferase</fullName>
    </submittedName>
</protein>
<dbReference type="SUPFAM" id="SSF55729">
    <property type="entry name" value="Acyl-CoA N-acyltransferases (Nat)"/>
    <property type="match status" value="1"/>
</dbReference>
<feature type="domain" description="N-acetyltransferase" evidence="1">
    <location>
        <begin position="115"/>
        <end position="258"/>
    </location>
</feature>
<evidence type="ECO:0000313" key="3">
    <source>
        <dbReference type="Proteomes" id="UP000019489"/>
    </source>
</evidence>
<organism evidence="2 3">
    <name type="scientific">Intrasporangium oryzae NRRL B-24470</name>
    <dbReference type="NCBI Taxonomy" id="1386089"/>
    <lineage>
        <taxon>Bacteria</taxon>
        <taxon>Bacillati</taxon>
        <taxon>Actinomycetota</taxon>
        <taxon>Actinomycetes</taxon>
        <taxon>Micrococcales</taxon>
        <taxon>Intrasporangiaceae</taxon>
        <taxon>Intrasporangium</taxon>
    </lineage>
</organism>
<dbReference type="AlphaFoldDB" id="W9G4E6"/>
<dbReference type="OrthoDB" id="9797456at2"/>
<dbReference type="CDD" id="cd04301">
    <property type="entry name" value="NAT_SF"/>
    <property type="match status" value="1"/>
</dbReference>
<accession>W9G4E6</accession>
<comment type="caution">
    <text evidence="2">The sequence shown here is derived from an EMBL/GenBank/DDBJ whole genome shotgun (WGS) entry which is preliminary data.</text>
</comment>
<dbReference type="PROSITE" id="PS51186">
    <property type="entry name" value="GNAT"/>
    <property type="match status" value="1"/>
</dbReference>
<dbReference type="Gene3D" id="3.40.630.30">
    <property type="match status" value="1"/>
</dbReference>
<dbReference type="Proteomes" id="UP000019489">
    <property type="component" value="Unassembled WGS sequence"/>
</dbReference>
<reference evidence="2 3" key="1">
    <citation type="submission" date="2013-08" db="EMBL/GenBank/DDBJ databases">
        <title>Intrasporangium oryzae NRRL B-24470.</title>
        <authorList>
            <person name="Liu H."/>
            <person name="Wang G."/>
        </authorList>
    </citation>
    <scope>NUCLEOTIDE SEQUENCE [LARGE SCALE GENOMIC DNA]</scope>
    <source>
        <strain evidence="2 3">NRRL B-24470</strain>
    </source>
</reference>
<evidence type="ECO:0000259" key="1">
    <source>
        <dbReference type="PROSITE" id="PS51186"/>
    </source>
</evidence>
<evidence type="ECO:0000313" key="2">
    <source>
        <dbReference type="EMBL" id="EWT00182.1"/>
    </source>
</evidence>
<proteinExistence type="predicted"/>
<dbReference type="eggNOG" id="COG0456">
    <property type="taxonomic scope" value="Bacteria"/>
</dbReference>
<name>W9G4E6_9MICO</name>